<sequence>MPSSTGESESVESLGGYELVERLGSGGTGVVHLGRSASGRLVAVKVVHAPYAEDEEFRARFRQEVAAVRRVSGAFTAPVVDADPEAAQPWMATLYVPGPTLAELVSEDGPLGGRALRNLATGLVEALRDIHRAGVVHRNLKPGNVLMAEDGPRVIDFGISRAADDRALTVTGRLIGAPPFMSPEQFASPREVTAASDVFSLGSLLVYAATGRGPFDADSPYPTGYQVMHEQPDLEGVAEPLRTLAERCLAKDPASRPTLAELRELFRSLPDTPEPPGAPGGAPSAAGPGGPRRRVRRLAVLGAALVIAVAGTAAYALSSRSGEGDRTPLASASHRPAVLPTGFQPWRTGLSRRVAHEPTSHDVDAVNAGCVSDGTALYCAGTGFTVARVDAASGRVGWWYGGNTEAAERPLGVRGGIVYTYEQPHGTAVHAPRRLLALDAATGKRVWSREIDASHPAALFNGGVLAVAHNSSDLVALDPRTGEQRWRTAGKSSVGTECGPLAPGGAPYALCTDAQHPAKGPAALLHLNPADGTARELTHLSQRAVPLGAVSAQPLFALRKHLDAGPEGGRDEEYEGLIRIDPISGALIRVRLPDIPRGTPTLLNGIVYFVRPDGTVTAYSANGPRLWQRDTEVEDLSVPARSAGPDALYLAGRHGRLVALDRETGDVRWTTDKLPGLGTPAGNTVPSVLTVKDALVAVVGDTAFSADPDHPTRAPAAR</sequence>
<organism evidence="8 9">
    <name type="scientific">Streptomyces griseoaurantiacus</name>
    <dbReference type="NCBI Taxonomy" id="68213"/>
    <lineage>
        <taxon>Bacteria</taxon>
        <taxon>Bacillati</taxon>
        <taxon>Actinomycetota</taxon>
        <taxon>Actinomycetes</taxon>
        <taxon>Kitasatosporales</taxon>
        <taxon>Streptomycetaceae</taxon>
        <taxon>Streptomyces</taxon>
        <taxon>Streptomyces aurantiacus group</taxon>
    </lineage>
</organism>
<proteinExistence type="predicted"/>
<keyword evidence="4 5" id="KW-0067">ATP-binding</keyword>
<accession>A0A7W2HX17</accession>
<dbReference type="PROSITE" id="PS00107">
    <property type="entry name" value="PROTEIN_KINASE_ATP"/>
    <property type="match status" value="1"/>
</dbReference>
<dbReference type="Proteomes" id="UP000587608">
    <property type="component" value="Unassembled WGS sequence"/>
</dbReference>
<dbReference type="PANTHER" id="PTHR43289:SF34">
    <property type="entry name" value="SERINE_THREONINE-PROTEIN KINASE YBDM-RELATED"/>
    <property type="match status" value="1"/>
</dbReference>
<dbReference type="Gene3D" id="1.10.510.10">
    <property type="entry name" value="Transferase(Phosphotransferase) domain 1"/>
    <property type="match status" value="1"/>
</dbReference>
<dbReference type="Gene3D" id="3.30.200.20">
    <property type="entry name" value="Phosphorylase Kinase, domain 1"/>
    <property type="match status" value="1"/>
</dbReference>
<dbReference type="InterPro" id="IPR011009">
    <property type="entry name" value="Kinase-like_dom_sf"/>
</dbReference>
<feature type="region of interest" description="Disordered" evidence="6">
    <location>
        <begin position="268"/>
        <end position="292"/>
    </location>
</feature>
<feature type="binding site" evidence="5">
    <location>
        <position position="45"/>
    </location>
    <ligand>
        <name>ATP</name>
        <dbReference type="ChEBI" id="CHEBI:30616"/>
    </ligand>
</feature>
<dbReference type="CDD" id="cd14014">
    <property type="entry name" value="STKc_PknB_like"/>
    <property type="match status" value="1"/>
</dbReference>
<evidence type="ECO:0000256" key="1">
    <source>
        <dbReference type="ARBA" id="ARBA00022679"/>
    </source>
</evidence>
<dbReference type="InterPro" id="IPR018391">
    <property type="entry name" value="PQQ_b-propeller_rpt"/>
</dbReference>
<dbReference type="PROSITE" id="PS50011">
    <property type="entry name" value="PROTEIN_KINASE_DOM"/>
    <property type="match status" value="1"/>
</dbReference>
<dbReference type="Gene3D" id="2.130.10.10">
    <property type="entry name" value="YVTN repeat-like/Quinoprotein amine dehydrogenase"/>
    <property type="match status" value="2"/>
</dbReference>
<protein>
    <submittedName>
        <fullName evidence="8">PQQ-binding-like beta-propeller repeat protein</fullName>
    </submittedName>
</protein>
<feature type="domain" description="Protein kinase" evidence="7">
    <location>
        <begin position="17"/>
        <end position="266"/>
    </location>
</feature>
<evidence type="ECO:0000256" key="5">
    <source>
        <dbReference type="PROSITE-ProRule" id="PRU10141"/>
    </source>
</evidence>
<keyword evidence="3" id="KW-0418">Kinase</keyword>
<dbReference type="SUPFAM" id="SSF50998">
    <property type="entry name" value="Quinoprotein alcohol dehydrogenase-like"/>
    <property type="match status" value="2"/>
</dbReference>
<dbReference type="SMART" id="SM00564">
    <property type="entry name" value="PQQ"/>
    <property type="match status" value="4"/>
</dbReference>
<evidence type="ECO:0000256" key="3">
    <source>
        <dbReference type="ARBA" id="ARBA00022777"/>
    </source>
</evidence>
<keyword evidence="2 5" id="KW-0547">Nucleotide-binding</keyword>
<dbReference type="AlphaFoldDB" id="A0A7W2HX17"/>
<keyword evidence="1" id="KW-0808">Transferase</keyword>
<evidence type="ECO:0000256" key="2">
    <source>
        <dbReference type="ARBA" id="ARBA00022741"/>
    </source>
</evidence>
<dbReference type="InterPro" id="IPR017441">
    <property type="entry name" value="Protein_kinase_ATP_BS"/>
</dbReference>
<reference evidence="8 9" key="1">
    <citation type="submission" date="2020-07" db="EMBL/GenBank/DDBJ databases">
        <title>Differential regulation of undecylprodigiosin biosynthesis in the yeast-scavenging Streptomyces strain MBK6.</title>
        <authorList>
            <person name="Baral B."/>
            <person name="Siitonen V."/>
            <person name="Laughlin M."/>
            <person name="Yamada K."/>
            <person name="Ilomaeki M."/>
            <person name="Metsae-Ketelae M."/>
            <person name="Niemi J."/>
        </authorList>
    </citation>
    <scope>NUCLEOTIDE SEQUENCE [LARGE SCALE GENOMIC DNA]</scope>
    <source>
        <strain evidence="8 9">MBK6</strain>
    </source>
</reference>
<dbReference type="PANTHER" id="PTHR43289">
    <property type="entry name" value="MITOGEN-ACTIVATED PROTEIN KINASE KINASE KINASE 20-RELATED"/>
    <property type="match status" value="1"/>
</dbReference>
<evidence type="ECO:0000256" key="4">
    <source>
        <dbReference type="ARBA" id="ARBA00022840"/>
    </source>
</evidence>
<gene>
    <name evidence="8" type="ORF">H1X69_25775</name>
</gene>
<dbReference type="InterPro" id="IPR015943">
    <property type="entry name" value="WD40/YVTN_repeat-like_dom_sf"/>
</dbReference>
<comment type="caution">
    <text evidence="8">The sequence shown here is derived from an EMBL/GenBank/DDBJ whole genome shotgun (WGS) entry which is preliminary data.</text>
</comment>
<evidence type="ECO:0000256" key="6">
    <source>
        <dbReference type="SAM" id="MobiDB-lite"/>
    </source>
</evidence>
<dbReference type="Pfam" id="PF00069">
    <property type="entry name" value="Pkinase"/>
    <property type="match status" value="1"/>
</dbReference>
<name>A0A7W2HX17_9ACTN</name>
<dbReference type="EMBL" id="JACERG010000017">
    <property type="protein sequence ID" value="MBA5224785.1"/>
    <property type="molecule type" value="Genomic_DNA"/>
</dbReference>
<evidence type="ECO:0000313" key="8">
    <source>
        <dbReference type="EMBL" id="MBA5224785.1"/>
    </source>
</evidence>
<evidence type="ECO:0000259" key="7">
    <source>
        <dbReference type="PROSITE" id="PS50011"/>
    </source>
</evidence>
<dbReference type="InterPro" id="IPR011047">
    <property type="entry name" value="Quinoprotein_ADH-like_sf"/>
</dbReference>
<dbReference type="RefSeq" id="WP_191854217.1">
    <property type="nucleotide sequence ID" value="NZ_JACERG010000017.1"/>
</dbReference>
<dbReference type="SUPFAM" id="SSF56112">
    <property type="entry name" value="Protein kinase-like (PK-like)"/>
    <property type="match status" value="1"/>
</dbReference>
<dbReference type="InterPro" id="IPR002372">
    <property type="entry name" value="PQQ_rpt_dom"/>
</dbReference>
<dbReference type="GO" id="GO:0004674">
    <property type="term" value="F:protein serine/threonine kinase activity"/>
    <property type="evidence" value="ECO:0007669"/>
    <property type="project" value="TreeGrafter"/>
</dbReference>
<dbReference type="GO" id="GO:0005524">
    <property type="term" value="F:ATP binding"/>
    <property type="evidence" value="ECO:0007669"/>
    <property type="project" value="UniProtKB-UniRule"/>
</dbReference>
<evidence type="ECO:0000313" key="9">
    <source>
        <dbReference type="Proteomes" id="UP000587608"/>
    </source>
</evidence>
<dbReference type="Pfam" id="PF13360">
    <property type="entry name" value="PQQ_2"/>
    <property type="match status" value="2"/>
</dbReference>
<dbReference type="InterPro" id="IPR000719">
    <property type="entry name" value="Prot_kinase_dom"/>
</dbReference>